<feature type="transmembrane region" description="Helical" evidence="1">
    <location>
        <begin position="175"/>
        <end position="194"/>
    </location>
</feature>
<comment type="caution">
    <text evidence="2">The sequence shown here is derived from an EMBL/GenBank/DDBJ whole genome shotgun (WGS) entry which is preliminary data.</text>
</comment>
<dbReference type="Proteomes" id="UP001500920">
    <property type="component" value="Unassembled WGS sequence"/>
</dbReference>
<evidence type="ECO:0008006" key="4">
    <source>
        <dbReference type="Google" id="ProtNLM"/>
    </source>
</evidence>
<keyword evidence="1" id="KW-1133">Transmembrane helix</keyword>
<protein>
    <recommendedName>
        <fullName evidence="4">DUF1700 domain-containing protein</fullName>
    </recommendedName>
</protein>
<dbReference type="RefSeq" id="WP_344700704.1">
    <property type="nucleotide sequence ID" value="NZ_BAABCK010000004.1"/>
</dbReference>
<reference evidence="3" key="1">
    <citation type="journal article" date="2019" name="Int. J. Syst. Evol. Microbiol.">
        <title>The Global Catalogue of Microorganisms (GCM) 10K type strain sequencing project: providing services to taxonomists for standard genome sequencing and annotation.</title>
        <authorList>
            <consortium name="The Broad Institute Genomics Platform"/>
            <consortium name="The Broad Institute Genome Sequencing Center for Infectious Disease"/>
            <person name="Wu L."/>
            <person name="Ma J."/>
        </authorList>
    </citation>
    <scope>NUCLEOTIDE SEQUENCE [LARGE SCALE GENOMIC DNA]</scope>
    <source>
        <strain evidence="3">JCM 16981</strain>
    </source>
</reference>
<keyword evidence="1" id="KW-0812">Transmembrane</keyword>
<feature type="transmembrane region" description="Helical" evidence="1">
    <location>
        <begin position="77"/>
        <end position="94"/>
    </location>
</feature>
<keyword evidence="1" id="KW-0472">Membrane</keyword>
<feature type="transmembrane region" description="Helical" evidence="1">
    <location>
        <begin position="140"/>
        <end position="163"/>
    </location>
</feature>
<dbReference type="EMBL" id="BAABCK010000004">
    <property type="protein sequence ID" value="GAA3714394.1"/>
    <property type="molecule type" value="Genomic_DNA"/>
</dbReference>
<feature type="transmembrane region" description="Helical" evidence="1">
    <location>
        <begin position="201"/>
        <end position="223"/>
    </location>
</feature>
<organism evidence="2 3">
    <name type="scientific">Salinicoccus jeotgali</name>
    <dbReference type="NCBI Taxonomy" id="381634"/>
    <lineage>
        <taxon>Bacteria</taxon>
        <taxon>Bacillati</taxon>
        <taxon>Bacillota</taxon>
        <taxon>Bacilli</taxon>
        <taxon>Bacillales</taxon>
        <taxon>Staphylococcaceae</taxon>
        <taxon>Salinicoccus</taxon>
    </lineage>
</organism>
<proteinExistence type="predicted"/>
<feature type="transmembrane region" description="Helical" evidence="1">
    <location>
        <begin position="229"/>
        <end position="252"/>
    </location>
</feature>
<evidence type="ECO:0000256" key="1">
    <source>
        <dbReference type="SAM" id="Phobius"/>
    </source>
</evidence>
<dbReference type="PANTHER" id="PTHR41307">
    <property type="entry name" value="MEMBRANE PROTEIN-RELATED"/>
    <property type="match status" value="1"/>
</dbReference>
<dbReference type="PANTHER" id="PTHR41307:SF1">
    <property type="entry name" value="MEMBRANE PROTEIN"/>
    <property type="match status" value="1"/>
</dbReference>
<accession>A0ABP7E542</accession>
<name>A0ABP7E542_9STAP</name>
<evidence type="ECO:0000313" key="3">
    <source>
        <dbReference type="Proteomes" id="UP001500920"/>
    </source>
</evidence>
<keyword evidence="3" id="KW-1185">Reference proteome</keyword>
<evidence type="ECO:0000313" key="2">
    <source>
        <dbReference type="EMBL" id="GAA3714394.1"/>
    </source>
</evidence>
<feature type="transmembrane region" description="Helical" evidence="1">
    <location>
        <begin position="106"/>
        <end position="128"/>
    </location>
</feature>
<sequence>MLSEKSEKFLKKFRIEMMARGKDDEYRDNLEEELRDHLMLAEQNGEDLESVTGGSVKNYMKTLSIELPETNHLRRKILLIFIFLVGMFTIPSLIGGDFDYTLSMFIYYVSLTLFGPFLFYLVIKFIFIHFTDLETEKISTVGIVLCGLYGVIYMALLVGGLYLADRYPIYEFMTLSSKSNMIAGLFLLGIFVFGTVVMGRWFYAFLIIALSLPALSAKIFVGGDPTDKNYIIVSAIVLFVVSAVVMTVLFFYSKKEVDD</sequence>
<gene>
    <name evidence="2" type="ORF">GCM10022378_01420</name>
</gene>
<dbReference type="SUPFAM" id="SSF158560">
    <property type="entry name" value="BH3980-like"/>
    <property type="match status" value="1"/>
</dbReference>